<organism evidence="1 2">
    <name type="scientific">Nephila pilipes</name>
    <name type="common">Giant wood spider</name>
    <name type="synonym">Nephila maculata</name>
    <dbReference type="NCBI Taxonomy" id="299642"/>
    <lineage>
        <taxon>Eukaryota</taxon>
        <taxon>Metazoa</taxon>
        <taxon>Ecdysozoa</taxon>
        <taxon>Arthropoda</taxon>
        <taxon>Chelicerata</taxon>
        <taxon>Arachnida</taxon>
        <taxon>Araneae</taxon>
        <taxon>Araneomorphae</taxon>
        <taxon>Entelegynae</taxon>
        <taxon>Araneoidea</taxon>
        <taxon>Nephilidae</taxon>
        <taxon>Nephila</taxon>
    </lineage>
</organism>
<accession>A0A8X6PZU6</accession>
<name>A0A8X6PZU6_NEPPI</name>
<dbReference type="AlphaFoldDB" id="A0A8X6PZU6"/>
<sequence>MNDNCLNQLKDLGILTIDAMINEHFCLYEKNSGEINLQIGADYAEKLLTGNAKHLSGGLVAVQTLQGWSVMGKSDRKGKSTITHC</sequence>
<dbReference type="Proteomes" id="UP000887013">
    <property type="component" value="Unassembled WGS sequence"/>
</dbReference>
<comment type="caution">
    <text evidence="1">The sequence shown here is derived from an EMBL/GenBank/DDBJ whole genome shotgun (WGS) entry which is preliminary data.</text>
</comment>
<dbReference type="OrthoDB" id="6434979at2759"/>
<evidence type="ECO:0000313" key="1">
    <source>
        <dbReference type="EMBL" id="GFT88916.1"/>
    </source>
</evidence>
<evidence type="ECO:0000313" key="2">
    <source>
        <dbReference type="Proteomes" id="UP000887013"/>
    </source>
</evidence>
<dbReference type="EMBL" id="BMAW01073694">
    <property type="protein sequence ID" value="GFT88916.1"/>
    <property type="molecule type" value="Genomic_DNA"/>
</dbReference>
<proteinExistence type="predicted"/>
<protein>
    <submittedName>
        <fullName evidence="1">Uncharacterized protein</fullName>
    </submittedName>
</protein>
<reference evidence="1" key="1">
    <citation type="submission" date="2020-08" db="EMBL/GenBank/DDBJ databases">
        <title>Multicomponent nature underlies the extraordinary mechanical properties of spider dragline silk.</title>
        <authorList>
            <person name="Kono N."/>
            <person name="Nakamura H."/>
            <person name="Mori M."/>
            <person name="Yoshida Y."/>
            <person name="Ohtoshi R."/>
            <person name="Malay A.D."/>
            <person name="Moran D.A.P."/>
            <person name="Tomita M."/>
            <person name="Numata K."/>
            <person name="Arakawa K."/>
        </authorList>
    </citation>
    <scope>NUCLEOTIDE SEQUENCE</scope>
</reference>
<gene>
    <name evidence="1" type="primary">AVEN_224598_1</name>
    <name evidence="1" type="ORF">NPIL_72551</name>
</gene>
<keyword evidence="2" id="KW-1185">Reference proteome</keyword>